<comment type="caution">
    <text evidence="1">The sequence shown here is derived from an EMBL/GenBank/DDBJ whole genome shotgun (WGS) entry which is preliminary data.</text>
</comment>
<gene>
    <name evidence="1" type="primary">Necator_chrIV.g13603</name>
    <name evidence="1" type="ORF">RB195_000312</name>
</gene>
<evidence type="ECO:0000313" key="1">
    <source>
        <dbReference type="EMBL" id="KAK6746988.1"/>
    </source>
</evidence>
<sequence>MRLTYGDKDEVVKALIKFHPNLAGTTEKHRSSDESDNAETLAVIKFVNNLGCCLNLTIDKLQKRSSVIPHGLVDGRRSEDDLTSLKCLLKDENEIAAVKLIETDDPTGDGFALALVTTNGRKYLERYGHN</sequence>
<evidence type="ECO:0000313" key="2">
    <source>
        <dbReference type="Proteomes" id="UP001303046"/>
    </source>
</evidence>
<dbReference type="Proteomes" id="UP001303046">
    <property type="component" value="Unassembled WGS sequence"/>
</dbReference>
<keyword evidence="2" id="KW-1185">Reference proteome</keyword>
<name>A0ABR1D9U4_NECAM</name>
<accession>A0ABR1D9U4</accession>
<reference evidence="1 2" key="1">
    <citation type="submission" date="2023-08" db="EMBL/GenBank/DDBJ databases">
        <title>A Necator americanus chromosomal reference genome.</title>
        <authorList>
            <person name="Ilik V."/>
            <person name="Petrzelkova K.J."/>
            <person name="Pardy F."/>
            <person name="Fuh T."/>
            <person name="Niatou-Singa F.S."/>
            <person name="Gouil Q."/>
            <person name="Baker L."/>
            <person name="Ritchie M.E."/>
            <person name="Jex A.R."/>
            <person name="Gazzola D."/>
            <person name="Li H."/>
            <person name="Toshio Fujiwara R."/>
            <person name="Zhan B."/>
            <person name="Aroian R.V."/>
            <person name="Pafco B."/>
            <person name="Schwarz E.M."/>
        </authorList>
    </citation>
    <scope>NUCLEOTIDE SEQUENCE [LARGE SCALE GENOMIC DNA]</scope>
    <source>
        <strain evidence="1 2">Aroian</strain>
        <tissue evidence="1">Whole animal</tissue>
    </source>
</reference>
<organism evidence="1 2">
    <name type="scientific">Necator americanus</name>
    <name type="common">Human hookworm</name>
    <dbReference type="NCBI Taxonomy" id="51031"/>
    <lineage>
        <taxon>Eukaryota</taxon>
        <taxon>Metazoa</taxon>
        <taxon>Ecdysozoa</taxon>
        <taxon>Nematoda</taxon>
        <taxon>Chromadorea</taxon>
        <taxon>Rhabditida</taxon>
        <taxon>Rhabditina</taxon>
        <taxon>Rhabditomorpha</taxon>
        <taxon>Strongyloidea</taxon>
        <taxon>Ancylostomatidae</taxon>
        <taxon>Bunostominae</taxon>
        <taxon>Necator</taxon>
    </lineage>
</organism>
<protein>
    <submittedName>
        <fullName evidence="1">Uncharacterized protein</fullName>
    </submittedName>
</protein>
<proteinExistence type="predicted"/>
<dbReference type="EMBL" id="JAVFWL010000004">
    <property type="protein sequence ID" value="KAK6746988.1"/>
    <property type="molecule type" value="Genomic_DNA"/>
</dbReference>